<evidence type="ECO:0000313" key="1">
    <source>
        <dbReference type="EMBL" id="APA99947.1"/>
    </source>
</evidence>
<dbReference type="RefSeq" id="WP_033088533.1">
    <property type="nucleotide sequence ID" value="NZ_AP017900.1"/>
</dbReference>
<gene>
    <name evidence="1" type="ORF">NS506_05911</name>
</gene>
<dbReference type="KEGG" id="nsr:NS506_05911"/>
<sequence>MQAWAREAVKYGNEAGVDPELVLAMALQEGAPLRLGLEGSPGEKNNLYTALDDPSTFKSRINPNGAEAGLIWDQARYNASQLGIDKSTWDKVKGGHFLTVFQDDPGNSLGLTNMKKDQFDEVRDRYSQLHGYEYKLDFRIFRRWSR</sequence>
<dbReference type="Proteomes" id="UP000180166">
    <property type="component" value="Chromosome"/>
</dbReference>
<organism evidence="1 2">
    <name type="scientific">Nocardia seriolae</name>
    <dbReference type="NCBI Taxonomy" id="37332"/>
    <lineage>
        <taxon>Bacteria</taxon>
        <taxon>Bacillati</taxon>
        <taxon>Actinomycetota</taxon>
        <taxon>Actinomycetes</taxon>
        <taxon>Mycobacteriales</taxon>
        <taxon>Nocardiaceae</taxon>
        <taxon>Nocardia</taxon>
    </lineage>
</organism>
<evidence type="ECO:0000313" key="2">
    <source>
        <dbReference type="Proteomes" id="UP000180166"/>
    </source>
</evidence>
<dbReference type="EMBL" id="CP017839">
    <property type="protein sequence ID" value="APA99947.1"/>
    <property type="molecule type" value="Genomic_DNA"/>
</dbReference>
<proteinExistence type="predicted"/>
<dbReference type="GeneID" id="93376413"/>
<accession>A0ABC8B027</accession>
<name>A0ABC8B027_9NOCA</name>
<reference evidence="1 2" key="1">
    <citation type="submission" date="2016-10" db="EMBL/GenBank/DDBJ databases">
        <title>Genome sequence of Nocardia seriolae strain EM150506, isolated from Anguila japonica.</title>
        <authorList>
            <person name="Han H.-J."/>
        </authorList>
    </citation>
    <scope>NUCLEOTIDE SEQUENCE [LARGE SCALE GENOMIC DNA]</scope>
    <source>
        <strain evidence="1 2">EM150506</strain>
    </source>
</reference>
<protein>
    <submittedName>
        <fullName evidence="1">Uncharacterized protein</fullName>
    </submittedName>
</protein>
<dbReference type="AlphaFoldDB" id="A0ABC8B027"/>